<feature type="transmembrane region" description="Helical" evidence="1">
    <location>
        <begin position="64"/>
        <end position="92"/>
    </location>
</feature>
<evidence type="ECO:0000313" key="2">
    <source>
        <dbReference type="EMBL" id="QCE01821.1"/>
    </source>
</evidence>
<proteinExistence type="predicted"/>
<keyword evidence="1" id="KW-0812">Transmembrane</keyword>
<evidence type="ECO:0000256" key="1">
    <source>
        <dbReference type="SAM" id="Phobius"/>
    </source>
</evidence>
<accession>A0A4D6MMA1</accession>
<feature type="transmembrane region" description="Helical" evidence="1">
    <location>
        <begin position="112"/>
        <end position="132"/>
    </location>
</feature>
<gene>
    <name evidence="2" type="ORF">DEO72_LG7g3121</name>
</gene>
<keyword evidence="1" id="KW-0472">Membrane</keyword>
<sequence>MLHVCHYWLLVVVASLPCFSSVLKGPKLHAPGSCLLVAQRSMLLRPRYSSFLDALASSLHIDCLFWLFAALASSLLLPLCSSLIVVGGSSLLLPPHSTSPPLLLPPHCFSLFFSRSLLFSSLMAPVSLLLLAHRCWWLVAPPASSFHVTPATPASSLLSPVSSFHR</sequence>
<reference evidence="2 3" key="1">
    <citation type="submission" date="2019-04" db="EMBL/GenBank/DDBJ databases">
        <title>An improved genome assembly and genetic linkage map for asparagus bean, Vigna unguiculata ssp. sesquipedialis.</title>
        <authorList>
            <person name="Xia Q."/>
            <person name="Zhang R."/>
            <person name="Dong Y."/>
        </authorList>
    </citation>
    <scope>NUCLEOTIDE SEQUENCE [LARGE SCALE GENOMIC DNA]</scope>
    <source>
        <tissue evidence="2">Leaf</tissue>
    </source>
</reference>
<dbReference type="EMBL" id="CP039351">
    <property type="protein sequence ID" value="QCE01821.1"/>
    <property type="molecule type" value="Genomic_DNA"/>
</dbReference>
<keyword evidence="3" id="KW-1185">Reference proteome</keyword>
<organism evidence="2 3">
    <name type="scientific">Vigna unguiculata</name>
    <name type="common">Cowpea</name>
    <dbReference type="NCBI Taxonomy" id="3917"/>
    <lineage>
        <taxon>Eukaryota</taxon>
        <taxon>Viridiplantae</taxon>
        <taxon>Streptophyta</taxon>
        <taxon>Embryophyta</taxon>
        <taxon>Tracheophyta</taxon>
        <taxon>Spermatophyta</taxon>
        <taxon>Magnoliopsida</taxon>
        <taxon>eudicotyledons</taxon>
        <taxon>Gunneridae</taxon>
        <taxon>Pentapetalae</taxon>
        <taxon>rosids</taxon>
        <taxon>fabids</taxon>
        <taxon>Fabales</taxon>
        <taxon>Fabaceae</taxon>
        <taxon>Papilionoideae</taxon>
        <taxon>50 kb inversion clade</taxon>
        <taxon>NPAAA clade</taxon>
        <taxon>indigoferoid/millettioid clade</taxon>
        <taxon>Phaseoleae</taxon>
        <taxon>Vigna</taxon>
    </lineage>
</organism>
<name>A0A4D6MMA1_VIGUN</name>
<protein>
    <submittedName>
        <fullName evidence="2">Uncharacterized protein</fullName>
    </submittedName>
</protein>
<dbReference type="AlphaFoldDB" id="A0A4D6MMA1"/>
<evidence type="ECO:0000313" key="3">
    <source>
        <dbReference type="Proteomes" id="UP000501690"/>
    </source>
</evidence>
<keyword evidence="1" id="KW-1133">Transmembrane helix</keyword>
<feature type="transmembrane region" description="Helical" evidence="1">
    <location>
        <begin position="6"/>
        <end position="23"/>
    </location>
</feature>
<dbReference type="Proteomes" id="UP000501690">
    <property type="component" value="Linkage Group LG7"/>
</dbReference>